<gene>
    <name evidence="1" type="ORF">C8F04DRAFT_296030</name>
</gene>
<dbReference type="InterPro" id="IPR017359">
    <property type="entry name" value="Phi-like"/>
</dbReference>
<sequence length="137" mass="15414">MAPYLGSPTLSGRMHNPASLFISIARMHHIRSRTKFRRLQQHADHANVSGLAKTGKPGVLVFEGRKDCITAFLEGARSLRYLDFHHVATRPVEPEMHLAGTSKPGLREVEDTNSLIQALEALGLKEWFRTEMRMRGP</sequence>
<evidence type="ECO:0000313" key="2">
    <source>
        <dbReference type="Proteomes" id="UP001218188"/>
    </source>
</evidence>
<evidence type="ECO:0000313" key="1">
    <source>
        <dbReference type="EMBL" id="KAJ7039604.1"/>
    </source>
</evidence>
<dbReference type="PANTHER" id="PTHR15955">
    <property type="entry name" value="RWD DOMAIN CONTAINING PROTEIN 2"/>
    <property type="match status" value="1"/>
</dbReference>
<dbReference type="AlphaFoldDB" id="A0AAD6T4F1"/>
<name>A0AAD6T4F1_9AGAR</name>
<accession>A0AAD6T4F1</accession>
<dbReference type="PANTHER" id="PTHR15955:SF8">
    <property type="entry name" value="RWD DOMAIN-CONTAINING PROTEIN 2B-RELATED"/>
    <property type="match status" value="1"/>
</dbReference>
<dbReference type="Proteomes" id="UP001218188">
    <property type="component" value="Unassembled WGS sequence"/>
</dbReference>
<organism evidence="1 2">
    <name type="scientific">Mycena alexandri</name>
    <dbReference type="NCBI Taxonomy" id="1745969"/>
    <lineage>
        <taxon>Eukaryota</taxon>
        <taxon>Fungi</taxon>
        <taxon>Dikarya</taxon>
        <taxon>Basidiomycota</taxon>
        <taxon>Agaricomycotina</taxon>
        <taxon>Agaricomycetes</taxon>
        <taxon>Agaricomycetidae</taxon>
        <taxon>Agaricales</taxon>
        <taxon>Marasmiineae</taxon>
        <taxon>Mycenaceae</taxon>
        <taxon>Mycena</taxon>
    </lineage>
</organism>
<dbReference type="EMBL" id="JARJCM010000026">
    <property type="protein sequence ID" value="KAJ7039604.1"/>
    <property type="molecule type" value="Genomic_DNA"/>
</dbReference>
<keyword evidence="2" id="KW-1185">Reference proteome</keyword>
<protein>
    <submittedName>
        <fullName evidence="1">Uncharacterized protein</fullName>
    </submittedName>
</protein>
<comment type="caution">
    <text evidence="1">The sequence shown here is derived from an EMBL/GenBank/DDBJ whole genome shotgun (WGS) entry which is preliminary data.</text>
</comment>
<reference evidence="1" key="1">
    <citation type="submission" date="2023-03" db="EMBL/GenBank/DDBJ databases">
        <title>Massive genome expansion in bonnet fungi (Mycena s.s.) driven by repeated elements and novel gene families across ecological guilds.</title>
        <authorList>
            <consortium name="Lawrence Berkeley National Laboratory"/>
            <person name="Harder C.B."/>
            <person name="Miyauchi S."/>
            <person name="Viragh M."/>
            <person name="Kuo A."/>
            <person name="Thoen E."/>
            <person name="Andreopoulos B."/>
            <person name="Lu D."/>
            <person name="Skrede I."/>
            <person name="Drula E."/>
            <person name="Henrissat B."/>
            <person name="Morin E."/>
            <person name="Kohler A."/>
            <person name="Barry K."/>
            <person name="LaButti K."/>
            <person name="Morin E."/>
            <person name="Salamov A."/>
            <person name="Lipzen A."/>
            <person name="Mereny Z."/>
            <person name="Hegedus B."/>
            <person name="Baldrian P."/>
            <person name="Stursova M."/>
            <person name="Weitz H."/>
            <person name="Taylor A."/>
            <person name="Grigoriev I.V."/>
            <person name="Nagy L.G."/>
            <person name="Martin F."/>
            <person name="Kauserud H."/>
        </authorList>
    </citation>
    <scope>NUCLEOTIDE SEQUENCE</scope>
    <source>
        <strain evidence="1">CBHHK200</strain>
    </source>
</reference>
<proteinExistence type="predicted"/>